<reference evidence="1" key="1">
    <citation type="submission" date="2020-03" db="EMBL/GenBank/DDBJ databases">
        <title>Site-based positive gene gene selection in Geosmithia morbida across the United States reveals a broad range of putative effectors and factors for local host and environmental adapation.</title>
        <authorList>
            <person name="Onufrak A."/>
            <person name="Murdoch R.W."/>
            <person name="Gazis R."/>
            <person name="Huff M."/>
            <person name="Staton M."/>
            <person name="Klingeman W."/>
            <person name="Hadziabdic D."/>
        </authorList>
    </citation>
    <scope>NUCLEOTIDE SEQUENCE</scope>
    <source>
        <strain evidence="1">1262</strain>
    </source>
</reference>
<dbReference type="EMBL" id="JAANYQ010000006">
    <property type="protein sequence ID" value="KAF4123409.1"/>
    <property type="molecule type" value="Genomic_DNA"/>
</dbReference>
<sequence length="294" mass="32643">MISSNGSLIAGTTHAIPPRRMAVALDYPDVPRLEAEVEAQDFNADLSTGWFCCSVILPDPKELIPRAEDTIRYQGQEQIGLHQATGSSILAYAASCLNSLMNLEKTDSRRIGKSFGTQHIGPSDGLALSAVWRCLIFRCRRLVSSYVAFRSFAASPATCSRNTTTETKLQTGTDFYHYMTSIYVNLFRSTAPLHTDLRVDKSRELAGHDQELVPVFVNVPTESFYFLIDDDGSKRIGAPIRLQLFRLVPHHDSGDHNNEATYAPNFVRNLGARIGEFLDSFPAVFSPSYLNFLA</sequence>
<proteinExistence type="predicted"/>
<dbReference type="AlphaFoldDB" id="A0A9P5D6D9"/>
<evidence type="ECO:0000313" key="1">
    <source>
        <dbReference type="EMBL" id="KAF4123409.1"/>
    </source>
</evidence>
<name>A0A9P5D6D9_9HYPO</name>
<gene>
    <name evidence="1" type="ORF">GMORB2_6110</name>
</gene>
<protein>
    <submittedName>
        <fullName evidence="1">Uncharacterized protein</fullName>
    </submittedName>
</protein>
<dbReference type="Proteomes" id="UP000749293">
    <property type="component" value="Unassembled WGS sequence"/>
</dbReference>
<keyword evidence="2" id="KW-1185">Reference proteome</keyword>
<dbReference type="GeneID" id="55972335"/>
<dbReference type="OrthoDB" id="5426982at2759"/>
<accession>A0A9P5D6D9</accession>
<organism evidence="1 2">
    <name type="scientific">Geosmithia morbida</name>
    <dbReference type="NCBI Taxonomy" id="1094350"/>
    <lineage>
        <taxon>Eukaryota</taxon>
        <taxon>Fungi</taxon>
        <taxon>Dikarya</taxon>
        <taxon>Ascomycota</taxon>
        <taxon>Pezizomycotina</taxon>
        <taxon>Sordariomycetes</taxon>
        <taxon>Hypocreomycetidae</taxon>
        <taxon>Hypocreales</taxon>
        <taxon>Bionectriaceae</taxon>
        <taxon>Geosmithia</taxon>
    </lineage>
</organism>
<evidence type="ECO:0000313" key="2">
    <source>
        <dbReference type="Proteomes" id="UP000749293"/>
    </source>
</evidence>
<dbReference type="RefSeq" id="XP_035322061.1">
    <property type="nucleotide sequence ID" value="XM_035468080.1"/>
</dbReference>
<comment type="caution">
    <text evidence="1">The sequence shown here is derived from an EMBL/GenBank/DDBJ whole genome shotgun (WGS) entry which is preliminary data.</text>
</comment>